<dbReference type="Proteomes" id="UP001199044">
    <property type="component" value="Unassembled WGS sequence"/>
</dbReference>
<keyword evidence="3" id="KW-0597">Phosphoprotein</keyword>
<evidence type="ECO:0000256" key="4">
    <source>
        <dbReference type="ARBA" id="ARBA00022679"/>
    </source>
</evidence>
<comment type="catalytic activity">
    <reaction evidence="9">
        <text>2 GTP = 3',3'-c-di-GMP + 2 diphosphate</text>
        <dbReference type="Rhea" id="RHEA:24898"/>
        <dbReference type="ChEBI" id="CHEBI:33019"/>
        <dbReference type="ChEBI" id="CHEBI:37565"/>
        <dbReference type="ChEBI" id="CHEBI:58805"/>
        <dbReference type="EC" id="2.7.7.65"/>
    </reaction>
</comment>
<dbReference type="InterPro" id="IPR048760">
    <property type="entry name" value="VP0354-like_sensor_dom"/>
</dbReference>
<accession>A0ABS7YLZ5</accession>
<dbReference type="EC" id="2.7.7.65" evidence="2"/>
<evidence type="ECO:0000256" key="8">
    <source>
        <dbReference type="ARBA" id="ARBA00023012"/>
    </source>
</evidence>
<organism evidence="13 14">
    <name type="scientific">Vibrio tritonius</name>
    <dbReference type="NCBI Taxonomy" id="1435069"/>
    <lineage>
        <taxon>Bacteria</taxon>
        <taxon>Pseudomonadati</taxon>
        <taxon>Pseudomonadota</taxon>
        <taxon>Gammaproteobacteria</taxon>
        <taxon>Vibrionales</taxon>
        <taxon>Vibrionaceae</taxon>
        <taxon>Vibrio</taxon>
    </lineage>
</organism>
<dbReference type="NCBIfam" id="TIGR00254">
    <property type="entry name" value="GGDEF"/>
    <property type="match status" value="1"/>
</dbReference>
<keyword evidence="10" id="KW-1133">Transmembrane helix</keyword>
<proteinExistence type="predicted"/>
<dbReference type="PANTHER" id="PTHR45138">
    <property type="entry name" value="REGULATORY COMPONENTS OF SENSORY TRANSDUCTION SYSTEM"/>
    <property type="match status" value="1"/>
</dbReference>
<dbReference type="InterPro" id="IPR029151">
    <property type="entry name" value="Sensor-like_sf"/>
</dbReference>
<dbReference type="InterPro" id="IPR000014">
    <property type="entry name" value="PAS"/>
</dbReference>
<keyword evidence="7" id="KW-0067">ATP-binding</keyword>
<dbReference type="NCBIfam" id="TIGR00229">
    <property type="entry name" value="sensory_box"/>
    <property type="match status" value="1"/>
</dbReference>
<dbReference type="Pfam" id="PF00990">
    <property type="entry name" value="GGDEF"/>
    <property type="match status" value="1"/>
</dbReference>
<evidence type="ECO:0000256" key="10">
    <source>
        <dbReference type="SAM" id="Phobius"/>
    </source>
</evidence>
<dbReference type="InterPro" id="IPR043128">
    <property type="entry name" value="Rev_trsase/Diguanyl_cyclase"/>
</dbReference>
<dbReference type="CDD" id="cd00130">
    <property type="entry name" value="PAS"/>
    <property type="match status" value="1"/>
</dbReference>
<dbReference type="Pfam" id="PF21623">
    <property type="entry name" value="HK_sensor_dom_bact"/>
    <property type="match status" value="1"/>
</dbReference>
<evidence type="ECO:0000256" key="3">
    <source>
        <dbReference type="ARBA" id="ARBA00022553"/>
    </source>
</evidence>
<feature type="transmembrane region" description="Helical" evidence="10">
    <location>
        <begin position="310"/>
        <end position="329"/>
    </location>
</feature>
<keyword evidence="14" id="KW-1185">Reference proteome</keyword>
<dbReference type="Gene3D" id="3.30.450.20">
    <property type="entry name" value="PAS domain"/>
    <property type="match status" value="3"/>
</dbReference>
<dbReference type="GO" id="GO:0052621">
    <property type="term" value="F:diguanylate cyclase activity"/>
    <property type="evidence" value="ECO:0007669"/>
    <property type="project" value="UniProtKB-EC"/>
</dbReference>
<keyword evidence="10" id="KW-0812">Transmembrane</keyword>
<evidence type="ECO:0000313" key="13">
    <source>
        <dbReference type="EMBL" id="MCA2016012.1"/>
    </source>
</evidence>
<keyword evidence="10" id="KW-0472">Membrane</keyword>
<dbReference type="RefSeq" id="WP_225250174.1">
    <property type="nucleotide sequence ID" value="NZ_JAIWIU010000044.1"/>
</dbReference>
<dbReference type="InterPro" id="IPR001610">
    <property type="entry name" value="PAC"/>
</dbReference>
<dbReference type="InterPro" id="IPR035965">
    <property type="entry name" value="PAS-like_dom_sf"/>
</dbReference>
<keyword evidence="4 13" id="KW-0808">Transferase</keyword>
<evidence type="ECO:0000256" key="1">
    <source>
        <dbReference type="ARBA" id="ARBA00004533"/>
    </source>
</evidence>
<dbReference type="InterPro" id="IPR000160">
    <property type="entry name" value="GGDEF_dom"/>
</dbReference>
<comment type="subcellular location">
    <subcellularLocation>
        <location evidence="1">Cell inner membrane</location>
    </subcellularLocation>
</comment>
<dbReference type="PROSITE" id="PS50113">
    <property type="entry name" value="PAC"/>
    <property type="match status" value="1"/>
</dbReference>
<dbReference type="InterPro" id="IPR013656">
    <property type="entry name" value="PAS_4"/>
</dbReference>
<name>A0ABS7YLZ5_9VIBR</name>
<protein>
    <recommendedName>
        <fullName evidence="2">diguanylate cyclase</fullName>
        <ecNumber evidence="2">2.7.7.65</ecNumber>
    </recommendedName>
</protein>
<dbReference type="InterPro" id="IPR000700">
    <property type="entry name" value="PAS-assoc_C"/>
</dbReference>
<evidence type="ECO:0000256" key="2">
    <source>
        <dbReference type="ARBA" id="ARBA00012528"/>
    </source>
</evidence>
<keyword evidence="13" id="KW-0548">Nucleotidyltransferase</keyword>
<dbReference type="EMBL" id="JAIWIU010000044">
    <property type="protein sequence ID" value="MCA2016012.1"/>
    <property type="molecule type" value="Genomic_DNA"/>
</dbReference>
<keyword evidence="5" id="KW-0547">Nucleotide-binding</keyword>
<evidence type="ECO:0000256" key="9">
    <source>
        <dbReference type="ARBA" id="ARBA00034247"/>
    </source>
</evidence>
<keyword evidence="8" id="KW-0902">Two-component regulatory system</keyword>
<dbReference type="InterPro" id="IPR029787">
    <property type="entry name" value="Nucleotide_cyclase"/>
</dbReference>
<keyword evidence="6" id="KW-0418">Kinase</keyword>
<evidence type="ECO:0000259" key="11">
    <source>
        <dbReference type="PROSITE" id="PS50113"/>
    </source>
</evidence>
<evidence type="ECO:0000259" key="12">
    <source>
        <dbReference type="PROSITE" id="PS50887"/>
    </source>
</evidence>
<sequence>MRVNRWMFFLGCSSLIIIVAGALFYSHRYEMLLESSLTTIADKADTQLEFNQEHYERARKQTRSMVSFLSHDPALYEYVFEPTKEQDHLTKSLSAMMASLEWYNRIRFIDADGNEKFSIAYQSDDQIAQQATNLRNISNSKLFAFLTSIPDQTVDVWGARWVNPSSVSSQPPEAVFYVATPVTLLGQRHGYVVLDVSLSTMYQKILISPQRGFHLQILNQDGQYIAGSSRQLINSQQEMWSVDRFNTSYPHSWDVIQKTDRGVLTENNHLIIYRRVVLSDTISLTMMVNLSPQQLQHEVQYEIDALKTEAYFVLLIMLLFALPAAMLGYHYHRRNIESKLAHAALHGMSAVAICDAQYRIKLVNKTFEKAINIRGSDIEGMNMLDFLLSEYDSNFKHQVMRMVQEHSLWRGEINYIAPNGELLVVLVRFQAVLERGQVSYYIISLIDISERKALENRLRKMSELDDMTKLWNRRKFEIEIKEHANRVKQQDGICSILVLLDIDYFKLINDELGHDEGDRVIIYIASTLTKLVRTTDFVARIGGEEFAIIMPNTSVEEATQLMNSIRQHIAEDKLARATVSVGITDITEDRTQTYKWADVALYSAKSDGRNRVSICLSSEEIA</sequence>
<evidence type="ECO:0000313" key="14">
    <source>
        <dbReference type="Proteomes" id="UP001199044"/>
    </source>
</evidence>
<dbReference type="PANTHER" id="PTHR45138:SF9">
    <property type="entry name" value="DIGUANYLATE CYCLASE DGCM-RELATED"/>
    <property type="match status" value="1"/>
</dbReference>
<evidence type="ECO:0000256" key="6">
    <source>
        <dbReference type="ARBA" id="ARBA00022777"/>
    </source>
</evidence>
<dbReference type="PROSITE" id="PS50887">
    <property type="entry name" value="GGDEF"/>
    <property type="match status" value="1"/>
</dbReference>
<feature type="domain" description="GGDEF" evidence="12">
    <location>
        <begin position="493"/>
        <end position="617"/>
    </location>
</feature>
<dbReference type="SUPFAM" id="SSF103190">
    <property type="entry name" value="Sensory domain-like"/>
    <property type="match status" value="2"/>
</dbReference>
<dbReference type="SUPFAM" id="SSF55785">
    <property type="entry name" value="PYP-like sensor domain (PAS domain)"/>
    <property type="match status" value="1"/>
</dbReference>
<dbReference type="Gene3D" id="3.30.70.270">
    <property type="match status" value="1"/>
</dbReference>
<reference evidence="14" key="1">
    <citation type="submission" date="2023-07" db="EMBL/GenBank/DDBJ databases">
        <title>Molecular identification of indigenous halophilic bacteria isolated from red sea cost, biodegradation of synthetic dyes and assessment of degraded metabolite toxicity.</title>
        <authorList>
            <person name="Chaieb K."/>
            <person name="Altayb H.N."/>
        </authorList>
    </citation>
    <scope>NUCLEOTIDE SEQUENCE [LARGE SCALE GENOMIC DNA]</scope>
    <source>
        <strain evidence="14">K20</strain>
    </source>
</reference>
<evidence type="ECO:0000256" key="5">
    <source>
        <dbReference type="ARBA" id="ARBA00022741"/>
    </source>
</evidence>
<dbReference type="SUPFAM" id="SSF55073">
    <property type="entry name" value="Nucleotide cyclase"/>
    <property type="match status" value="1"/>
</dbReference>
<comment type="caution">
    <text evidence="13">The sequence shown here is derived from an EMBL/GenBank/DDBJ whole genome shotgun (WGS) entry which is preliminary data.</text>
</comment>
<feature type="transmembrane region" description="Helical" evidence="10">
    <location>
        <begin position="6"/>
        <end position="25"/>
    </location>
</feature>
<evidence type="ECO:0000256" key="7">
    <source>
        <dbReference type="ARBA" id="ARBA00022840"/>
    </source>
</evidence>
<dbReference type="InterPro" id="IPR050469">
    <property type="entry name" value="Diguanylate_Cyclase"/>
</dbReference>
<dbReference type="SMART" id="SM00267">
    <property type="entry name" value="GGDEF"/>
    <property type="match status" value="1"/>
</dbReference>
<dbReference type="CDD" id="cd01949">
    <property type="entry name" value="GGDEF"/>
    <property type="match status" value="1"/>
</dbReference>
<dbReference type="Pfam" id="PF08448">
    <property type="entry name" value="PAS_4"/>
    <property type="match status" value="1"/>
</dbReference>
<feature type="domain" description="PAC" evidence="11">
    <location>
        <begin position="409"/>
        <end position="460"/>
    </location>
</feature>
<dbReference type="SMART" id="SM00086">
    <property type="entry name" value="PAC"/>
    <property type="match status" value="1"/>
</dbReference>
<gene>
    <name evidence="13" type="ORF">LDJ79_07810</name>
</gene>